<dbReference type="OrthoDB" id="3358017at2759"/>
<dbReference type="AlphaFoldDB" id="A0A9X0DMY0"/>
<proteinExistence type="predicted"/>
<evidence type="ECO:0000256" key="3">
    <source>
        <dbReference type="ARBA" id="ARBA00022989"/>
    </source>
</evidence>
<keyword evidence="4 5" id="KW-0472">Membrane</keyword>
<keyword evidence="2 5" id="KW-0812">Transmembrane</keyword>
<evidence type="ECO:0000256" key="4">
    <source>
        <dbReference type="ARBA" id="ARBA00023136"/>
    </source>
</evidence>
<feature type="transmembrane region" description="Helical" evidence="5">
    <location>
        <begin position="41"/>
        <end position="60"/>
    </location>
</feature>
<reference evidence="6" key="1">
    <citation type="submission" date="2022-11" db="EMBL/GenBank/DDBJ databases">
        <title>Genome Resource of Sclerotinia nivalis Strain SnTB1, a Plant Pathogen Isolated from American Ginseng.</title>
        <authorList>
            <person name="Fan S."/>
        </authorList>
    </citation>
    <scope>NUCLEOTIDE SEQUENCE</scope>
    <source>
        <strain evidence="6">SnTB1</strain>
    </source>
</reference>
<keyword evidence="3 5" id="KW-1133">Transmembrane helix</keyword>
<sequence>MVARTASYYVYDPSKGAAILFAILYTGTFIYTLYQYIWLKSWFWLFMVLAAAMESIGYIGRVDSVYNTDSRNAYIVQFTLIFLAPALMAASCYMAMGRVVLHATPLSARSVKNLWVPPRWMTPIFVTCDVIAFLIQVFGAISAISKVASTAQRGYSIMKVGLVIQLLYFGFFIIVSLRFYFISQRFQNPRADTRWKKLLMAINTASALIFVRFFFFFISLHISKRADFEN</sequence>
<feature type="transmembrane region" description="Helical" evidence="5">
    <location>
        <begin position="198"/>
        <end position="222"/>
    </location>
</feature>
<organism evidence="6 7">
    <name type="scientific">Sclerotinia nivalis</name>
    <dbReference type="NCBI Taxonomy" id="352851"/>
    <lineage>
        <taxon>Eukaryota</taxon>
        <taxon>Fungi</taxon>
        <taxon>Dikarya</taxon>
        <taxon>Ascomycota</taxon>
        <taxon>Pezizomycotina</taxon>
        <taxon>Leotiomycetes</taxon>
        <taxon>Helotiales</taxon>
        <taxon>Sclerotiniaceae</taxon>
        <taxon>Sclerotinia</taxon>
    </lineage>
</organism>
<dbReference type="PANTHER" id="PTHR31465">
    <property type="entry name" value="PROTEIN RTA1-RELATED"/>
    <property type="match status" value="1"/>
</dbReference>
<accession>A0A9X0DMY0</accession>
<dbReference type="EMBL" id="JAPEIS010000002">
    <property type="protein sequence ID" value="KAJ8069124.1"/>
    <property type="molecule type" value="Genomic_DNA"/>
</dbReference>
<evidence type="ECO:0000256" key="2">
    <source>
        <dbReference type="ARBA" id="ARBA00022692"/>
    </source>
</evidence>
<comment type="subcellular location">
    <subcellularLocation>
        <location evidence="1">Membrane</location>
        <topology evidence="1">Multi-pass membrane protein</topology>
    </subcellularLocation>
</comment>
<comment type="caution">
    <text evidence="6">The sequence shown here is derived from an EMBL/GenBank/DDBJ whole genome shotgun (WGS) entry which is preliminary data.</text>
</comment>
<dbReference type="Proteomes" id="UP001152300">
    <property type="component" value="Unassembled WGS sequence"/>
</dbReference>
<evidence type="ECO:0008006" key="8">
    <source>
        <dbReference type="Google" id="ProtNLM"/>
    </source>
</evidence>
<feature type="transmembrane region" description="Helical" evidence="5">
    <location>
        <begin position="80"/>
        <end position="101"/>
    </location>
</feature>
<feature type="transmembrane region" description="Helical" evidence="5">
    <location>
        <begin position="16"/>
        <end position="34"/>
    </location>
</feature>
<dbReference type="InterPro" id="IPR007568">
    <property type="entry name" value="RTA1"/>
</dbReference>
<gene>
    <name evidence="6" type="ORF">OCU04_002797</name>
</gene>
<feature type="transmembrane region" description="Helical" evidence="5">
    <location>
        <begin position="156"/>
        <end position="177"/>
    </location>
</feature>
<evidence type="ECO:0000256" key="1">
    <source>
        <dbReference type="ARBA" id="ARBA00004141"/>
    </source>
</evidence>
<evidence type="ECO:0000313" key="6">
    <source>
        <dbReference type="EMBL" id="KAJ8069124.1"/>
    </source>
</evidence>
<dbReference type="PANTHER" id="PTHR31465:SF28">
    <property type="entry name" value="DOMAIN PROTEIN, PUTATIVE-RELATED"/>
    <property type="match status" value="1"/>
</dbReference>
<keyword evidence="7" id="KW-1185">Reference proteome</keyword>
<dbReference type="GO" id="GO:0016020">
    <property type="term" value="C:membrane"/>
    <property type="evidence" value="ECO:0007669"/>
    <property type="project" value="UniProtKB-SubCell"/>
</dbReference>
<feature type="transmembrane region" description="Helical" evidence="5">
    <location>
        <begin position="122"/>
        <end position="144"/>
    </location>
</feature>
<name>A0A9X0DMY0_9HELO</name>
<evidence type="ECO:0000313" key="7">
    <source>
        <dbReference type="Proteomes" id="UP001152300"/>
    </source>
</evidence>
<dbReference type="Pfam" id="PF04479">
    <property type="entry name" value="RTA1"/>
    <property type="match status" value="1"/>
</dbReference>
<evidence type="ECO:0000256" key="5">
    <source>
        <dbReference type="SAM" id="Phobius"/>
    </source>
</evidence>
<protein>
    <recommendedName>
        <fullName evidence="8">RTA1 domain protein</fullName>
    </recommendedName>
</protein>